<keyword evidence="10" id="KW-1185">Reference proteome</keyword>
<reference evidence="9" key="1">
    <citation type="submission" date="2020-09" db="EMBL/GenBank/DDBJ databases">
        <title>Taishania pollutisoli gen. nov., sp. nov., Isolated from Tetrabromobisphenol A-Contaminated Soil.</title>
        <authorList>
            <person name="Chen Q."/>
        </authorList>
    </citation>
    <scope>NUCLEOTIDE SEQUENCE</scope>
    <source>
        <strain evidence="9">CZZ-1</strain>
    </source>
</reference>
<dbReference type="Pfam" id="PF01925">
    <property type="entry name" value="TauE"/>
    <property type="match status" value="1"/>
</dbReference>
<feature type="transmembrane region" description="Helical" evidence="8">
    <location>
        <begin position="74"/>
        <end position="93"/>
    </location>
</feature>
<dbReference type="RefSeq" id="WP_163490140.1">
    <property type="nucleotide sequence ID" value="NZ_JACVEL010000003.1"/>
</dbReference>
<evidence type="ECO:0000256" key="1">
    <source>
        <dbReference type="ARBA" id="ARBA00004651"/>
    </source>
</evidence>
<accession>A0A8J6PE51</accession>
<feature type="transmembrane region" description="Helical" evidence="8">
    <location>
        <begin position="220"/>
        <end position="238"/>
    </location>
</feature>
<evidence type="ECO:0000256" key="8">
    <source>
        <dbReference type="RuleBase" id="RU363041"/>
    </source>
</evidence>
<keyword evidence="6 8" id="KW-1133">Transmembrane helix</keyword>
<organism evidence="9 10">
    <name type="scientific">Taishania pollutisoli</name>
    <dbReference type="NCBI Taxonomy" id="2766479"/>
    <lineage>
        <taxon>Bacteria</taxon>
        <taxon>Pseudomonadati</taxon>
        <taxon>Bacteroidota</taxon>
        <taxon>Flavobacteriia</taxon>
        <taxon>Flavobacteriales</taxon>
        <taxon>Crocinitomicaceae</taxon>
        <taxon>Taishania</taxon>
    </lineage>
</organism>
<evidence type="ECO:0000256" key="6">
    <source>
        <dbReference type="ARBA" id="ARBA00022989"/>
    </source>
</evidence>
<feature type="transmembrane region" description="Helical" evidence="8">
    <location>
        <begin position="99"/>
        <end position="116"/>
    </location>
</feature>
<evidence type="ECO:0000313" key="9">
    <source>
        <dbReference type="EMBL" id="MBC9812110.1"/>
    </source>
</evidence>
<keyword evidence="4 8" id="KW-1003">Cell membrane</keyword>
<evidence type="ECO:0000256" key="4">
    <source>
        <dbReference type="ARBA" id="ARBA00022475"/>
    </source>
</evidence>
<dbReference type="InterPro" id="IPR052017">
    <property type="entry name" value="TSUP"/>
</dbReference>
<keyword evidence="7 8" id="KW-0472">Membrane</keyword>
<feature type="transmembrane region" description="Helical" evidence="8">
    <location>
        <begin position="191"/>
        <end position="213"/>
    </location>
</feature>
<feature type="transmembrane region" description="Helical" evidence="8">
    <location>
        <begin position="29"/>
        <end position="53"/>
    </location>
</feature>
<evidence type="ECO:0000313" key="10">
    <source>
        <dbReference type="Proteomes" id="UP000652681"/>
    </source>
</evidence>
<gene>
    <name evidence="9" type="ORF">H9Y05_06410</name>
</gene>
<keyword evidence="3" id="KW-0813">Transport</keyword>
<evidence type="ECO:0000256" key="3">
    <source>
        <dbReference type="ARBA" id="ARBA00022448"/>
    </source>
</evidence>
<dbReference type="PANTHER" id="PTHR30269:SF37">
    <property type="entry name" value="MEMBRANE TRANSPORTER PROTEIN"/>
    <property type="match status" value="1"/>
</dbReference>
<name>A0A8J6PE51_9FLAO</name>
<dbReference type="EMBL" id="JACVEL010000003">
    <property type="protein sequence ID" value="MBC9812110.1"/>
    <property type="molecule type" value="Genomic_DNA"/>
</dbReference>
<evidence type="ECO:0000256" key="7">
    <source>
        <dbReference type="ARBA" id="ARBA00023136"/>
    </source>
</evidence>
<evidence type="ECO:0000256" key="5">
    <source>
        <dbReference type="ARBA" id="ARBA00022692"/>
    </source>
</evidence>
<sequence>MSENYFIFIALAFVSEILGTVSGFGSSILFVPVASVFFDFKTVLGITAVFHVFSNLSKIALFRKGVRKDIVLKLGIPAVFFVIVGAYLTTYLPTKKIELAMNLILVALAVYLLINFNKTLKQTNANLYLGGTASGFIAGIAGTGGAIRGIVLSSFGLPKAVFIATSALIDLGVDASRAVVYLSSGYLTKSYLFLIPALIVVSVLGSYAGKLILKKTSEKAFRYIVLGVIIVTAAFQLLKQIIH</sequence>
<comment type="caution">
    <text evidence="9">The sequence shown here is derived from an EMBL/GenBank/DDBJ whole genome shotgun (WGS) entry which is preliminary data.</text>
</comment>
<comment type="subcellular location">
    <subcellularLocation>
        <location evidence="1 8">Cell membrane</location>
        <topology evidence="1 8">Multi-pass membrane protein</topology>
    </subcellularLocation>
</comment>
<dbReference type="Proteomes" id="UP000652681">
    <property type="component" value="Unassembled WGS sequence"/>
</dbReference>
<comment type="similarity">
    <text evidence="2 8">Belongs to the 4-toluene sulfonate uptake permease (TSUP) (TC 2.A.102) family.</text>
</comment>
<evidence type="ECO:0000256" key="2">
    <source>
        <dbReference type="ARBA" id="ARBA00009142"/>
    </source>
</evidence>
<feature type="transmembrane region" description="Helical" evidence="8">
    <location>
        <begin position="128"/>
        <end position="151"/>
    </location>
</feature>
<protein>
    <recommendedName>
        <fullName evidence="8">Probable membrane transporter protein</fullName>
    </recommendedName>
</protein>
<keyword evidence="5 8" id="KW-0812">Transmembrane</keyword>
<dbReference type="InterPro" id="IPR002781">
    <property type="entry name" value="TM_pro_TauE-like"/>
</dbReference>
<dbReference type="GO" id="GO:0005886">
    <property type="term" value="C:plasma membrane"/>
    <property type="evidence" value="ECO:0007669"/>
    <property type="project" value="UniProtKB-SubCell"/>
</dbReference>
<dbReference type="AlphaFoldDB" id="A0A8J6PE51"/>
<dbReference type="PANTHER" id="PTHR30269">
    <property type="entry name" value="TRANSMEMBRANE PROTEIN YFCA"/>
    <property type="match status" value="1"/>
</dbReference>
<proteinExistence type="inferred from homology"/>